<dbReference type="AlphaFoldDB" id="A0A067PJY6"/>
<accession>A0A067PJY6</accession>
<protein>
    <submittedName>
        <fullName evidence="1">Uncharacterized protein</fullName>
    </submittedName>
</protein>
<organism evidence="1 2">
    <name type="scientific">Jaapia argillacea MUCL 33604</name>
    <dbReference type="NCBI Taxonomy" id="933084"/>
    <lineage>
        <taxon>Eukaryota</taxon>
        <taxon>Fungi</taxon>
        <taxon>Dikarya</taxon>
        <taxon>Basidiomycota</taxon>
        <taxon>Agaricomycotina</taxon>
        <taxon>Agaricomycetes</taxon>
        <taxon>Agaricomycetidae</taxon>
        <taxon>Jaapiales</taxon>
        <taxon>Jaapiaceae</taxon>
        <taxon>Jaapia</taxon>
    </lineage>
</organism>
<proteinExistence type="predicted"/>
<evidence type="ECO:0000313" key="2">
    <source>
        <dbReference type="Proteomes" id="UP000027265"/>
    </source>
</evidence>
<evidence type="ECO:0000313" key="1">
    <source>
        <dbReference type="EMBL" id="KDQ55114.1"/>
    </source>
</evidence>
<dbReference type="OrthoDB" id="70387at2759"/>
<dbReference type="InterPro" id="IPR036770">
    <property type="entry name" value="Ankyrin_rpt-contain_sf"/>
</dbReference>
<keyword evidence="2" id="KW-1185">Reference proteome</keyword>
<dbReference type="EMBL" id="KL197726">
    <property type="protein sequence ID" value="KDQ55114.1"/>
    <property type="molecule type" value="Genomic_DNA"/>
</dbReference>
<gene>
    <name evidence="1" type="ORF">JAAARDRAFT_208857</name>
</gene>
<dbReference type="STRING" id="933084.A0A067PJY6"/>
<reference evidence="2" key="1">
    <citation type="journal article" date="2014" name="Proc. Natl. Acad. Sci. U.S.A.">
        <title>Extensive sampling of basidiomycete genomes demonstrates inadequacy of the white-rot/brown-rot paradigm for wood decay fungi.</title>
        <authorList>
            <person name="Riley R."/>
            <person name="Salamov A.A."/>
            <person name="Brown D.W."/>
            <person name="Nagy L.G."/>
            <person name="Floudas D."/>
            <person name="Held B.W."/>
            <person name="Levasseur A."/>
            <person name="Lombard V."/>
            <person name="Morin E."/>
            <person name="Otillar R."/>
            <person name="Lindquist E.A."/>
            <person name="Sun H."/>
            <person name="LaButti K.M."/>
            <person name="Schmutz J."/>
            <person name="Jabbour D."/>
            <person name="Luo H."/>
            <person name="Baker S.E."/>
            <person name="Pisabarro A.G."/>
            <person name="Walton J.D."/>
            <person name="Blanchette R.A."/>
            <person name="Henrissat B."/>
            <person name="Martin F."/>
            <person name="Cullen D."/>
            <person name="Hibbett D.S."/>
            <person name="Grigoriev I.V."/>
        </authorList>
    </citation>
    <scope>NUCLEOTIDE SEQUENCE [LARGE SCALE GENOMIC DNA]</scope>
    <source>
        <strain evidence="2">MUCL 33604</strain>
    </source>
</reference>
<dbReference type="Proteomes" id="UP000027265">
    <property type="component" value="Unassembled WGS sequence"/>
</dbReference>
<dbReference type="InParanoid" id="A0A067PJY6"/>
<name>A0A067PJY6_9AGAM</name>
<dbReference type="PANTHER" id="PTHR46586">
    <property type="entry name" value="ANKYRIN REPEAT-CONTAINING PROTEIN"/>
    <property type="match status" value="1"/>
</dbReference>
<dbReference type="PANTHER" id="PTHR46586:SF3">
    <property type="entry name" value="ANKYRIN REPEAT-CONTAINING PROTEIN"/>
    <property type="match status" value="1"/>
</dbReference>
<dbReference type="HOGENOM" id="CLU_042810_0_0_1"/>
<sequence length="470" mass="53127">MLDAFRDPNCDHDDSFVRNDSATALDLVHDAYRRLSHEQLVLFLTVRSLPVIGSDEELASRLAHFDIHTYNIPAVHKDIETCTSVAPHTIITDDLQDSCIYAPPPSPPDSTNFAIFNDHPKHARLPRVQSLAPDLPVELIAEIMDRIGDWELSKAVGVPTYLPRPPSWNRSTQTDEAILTGYLPLIRAADPACNPPTKVGASLAIRFGYVHVLEYFLTQHRGIFLNVFCHRDLIPIDASHHGRISVLSWWKNALDHHPELPRPNAHSVCSAIDRSSRNGQVASLDWWLYHSCLSPNPTARPLPFEYTDAPLENASLKNHVGVLQWWKTHSLSPPHLTLKPGRSLDLASMAGHTAVLEWWATSSLEFKYDKLALYYASCHGKVDVLKWWLQSGFRLMFDGEALVGATKHNRPEVLEWWDKSGLEVQYRLCDIEEALEDAIGGGEAAREWWRTKGVDFNATDKEWTQLRSLN</sequence>
<dbReference type="Gene3D" id="1.25.40.20">
    <property type="entry name" value="Ankyrin repeat-containing domain"/>
    <property type="match status" value="1"/>
</dbReference>
<dbReference type="InterPro" id="IPR052050">
    <property type="entry name" value="SecEffector_AnkRepeat"/>
</dbReference>
<dbReference type="SUPFAM" id="SSF140860">
    <property type="entry name" value="Pseudo ankyrin repeat-like"/>
    <property type="match status" value="1"/>
</dbReference>